<dbReference type="InterPro" id="IPR014756">
    <property type="entry name" value="Ig_E-set"/>
</dbReference>
<dbReference type="EMBL" id="JBHPKH010000011">
    <property type="protein sequence ID" value="MFC1572324.1"/>
    <property type="molecule type" value="Genomic_DNA"/>
</dbReference>
<dbReference type="SUPFAM" id="SSF81296">
    <property type="entry name" value="E set domains"/>
    <property type="match status" value="1"/>
</dbReference>
<dbReference type="Pfam" id="PF16561">
    <property type="entry name" value="AMPK1_CBM"/>
    <property type="match status" value="1"/>
</dbReference>
<sequence>MSTMDSGIKTLYFTSRASAAKLLLLVLVLGGASPHAVGSPMVDWAVGLSAGYDDQVYADHERQGIVEPVEERFGIASSRLQLRWDDLGVRDDRFDLLAEGSYAIYGDKVTGDDFGVGATARYHRPLAKGTFAQVSFAALQYRRGDLPLFDLDQLEIGARIARTWRQRWFLTASVSHRWPRFSGRLLDEVSGETENDRQLDLSCSALRTTHGSGFAGLELGLRWNRSNDALVVYKGPLLTGRLGTGHPRSLGLVIYGSFGQRIYGDYPVLKLEGEDLVDTGDKRKDATWILGLVVERLLLHSVKVFADISHLEQTSNIDALAIDQTRASVGLQISRGSPGPESRESTAKLWFPSSKRSSVEEPSLAPAVTGSTVRFRHKTTGAESVSLVGGFNAWDPEQTPLTGPDAEGVWEVTITVEVGVWRYSFVVDGQWVRPSDAPRYEADGFGSENGILHVRGRER</sequence>
<accession>A0ABV6YJ32</accession>
<dbReference type="Gene3D" id="2.60.40.10">
    <property type="entry name" value="Immunoglobulins"/>
    <property type="match status" value="1"/>
</dbReference>
<dbReference type="InterPro" id="IPR013783">
    <property type="entry name" value="Ig-like_fold"/>
</dbReference>
<name>A0ABV6YJ32_UNCEI</name>
<gene>
    <name evidence="2" type="ORF">ACFL6M_01875</name>
</gene>
<comment type="caution">
    <text evidence="2">The sequence shown here is derived from an EMBL/GenBank/DDBJ whole genome shotgun (WGS) entry which is preliminary data.</text>
</comment>
<dbReference type="InterPro" id="IPR032640">
    <property type="entry name" value="AMPK1_CBM"/>
</dbReference>
<protein>
    <recommendedName>
        <fullName evidence="1">AMP-activated protein kinase glycogen-binding domain-containing protein</fullName>
    </recommendedName>
</protein>
<evidence type="ECO:0000259" key="1">
    <source>
        <dbReference type="Pfam" id="PF16561"/>
    </source>
</evidence>
<feature type="domain" description="AMP-activated protein kinase glycogen-binding" evidence="1">
    <location>
        <begin position="374"/>
        <end position="455"/>
    </location>
</feature>
<organism evidence="2 3">
    <name type="scientific">Eiseniibacteriota bacterium</name>
    <dbReference type="NCBI Taxonomy" id="2212470"/>
    <lineage>
        <taxon>Bacteria</taxon>
        <taxon>Candidatus Eiseniibacteriota</taxon>
    </lineage>
</organism>
<evidence type="ECO:0000313" key="2">
    <source>
        <dbReference type="EMBL" id="MFC1572324.1"/>
    </source>
</evidence>
<dbReference type="CDD" id="cd07184">
    <property type="entry name" value="E_set_Isoamylase_like_N"/>
    <property type="match status" value="1"/>
</dbReference>
<keyword evidence="3" id="KW-1185">Reference proteome</keyword>
<dbReference type="Proteomes" id="UP001593833">
    <property type="component" value="Unassembled WGS sequence"/>
</dbReference>
<reference evidence="2 3" key="1">
    <citation type="submission" date="2024-09" db="EMBL/GenBank/DDBJ databases">
        <authorList>
            <person name="D'Angelo T."/>
        </authorList>
    </citation>
    <scope>NUCLEOTIDE SEQUENCE [LARGE SCALE GENOMIC DNA]</scope>
    <source>
        <strain evidence="2">SAG AM-320-E07</strain>
    </source>
</reference>
<proteinExistence type="predicted"/>
<evidence type="ECO:0000313" key="3">
    <source>
        <dbReference type="Proteomes" id="UP001593833"/>
    </source>
</evidence>